<evidence type="ECO:0000256" key="2">
    <source>
        <dbReference type="ARBA" id="ARBA00022723"/>
    </source>
</evidence>
<protein>
    <recommendedName>
        <fullName evidence="6">Enoyl reductase (ER) domain-containing protein</fullName>
    </recommendedName>
</protein>
<dbReference type="PANTHER" id="PTHR43401">
    <property type="entry name" value="L-THREONINE 3-DEHYDROGENASE"/>
    <property type="match status" value="1"/>
</dbReference>
<dbReference type="EMBL" id="JBJJXI010000148">
    <property type="protein sequence ID" value="KAL3386238.1"/>
    <property type="molecule type" value="Genomic_DNA"/>
</dbReference>
<feature type="domain" description="Enoyl reductase (ER)" evidence="6">
    <location>
        <begin position="8"/>
        <end position="337"/>
    </location>
</feature>
<dbReference type="InterPro" id="IPR050129">
    <property type="entry name" value="Zn_alcohol_dh"/>
</dbReference>
<proteinExistence type="predicted"/>
<dbReference type="SMART" id="SM00829">
    <property type="entry name" value="PKS_ER"/>
    <property type="match status" value="1"/>
</dbReference>
<dbReference type="InterPro" id="IPR002328">
    <property type="entry name" value="ADH_Zn_CS"/>
</dbReference>
<evidence type="ECO:0000313" key="8">
    <source>
        <dbReference type="Proteomes" id="UP001627154"/>
    </source>
</evidence>
<reference evidence="7 8" key="1">
    <citation type="journal article" date="2024" name="bioRxiv">
        <title>A reference genome for Trichogramma kaykai: A tiny desert-dwelling parasitoid wasp with competing sex-ratio distorters.</title>
        <authorList>
            <person name="Culotta J."/>
            <person name="Lindsey A.R."/>
        </authorList>
    </citation>
    <scope>NUCLEOTIDE SEQUENCE [LARGE SCALE GENOMIC DNA]</scope>
    <source>
        <strain evidence="7 8">KSX58</strain>
    </source>
</reference>
<keyword evidence="3" id="KW-0862">Zinc</keyword>
<dbReference type="InterPro" id="IPR011032">
    <property type="entry name" value="GroES-like_sf"/>
</dbReference>
<dbReference type="Proteomes" id="UP001627154">
    <property type="component" value="Unassembled WGS sequence"/>
</dbReference>
<comment type="caution">
    <text evidence="7">The sequence shown here is derived from an EMBL/GenBank/DDBJ whole genome shotgun (WGS) entry which is preliminary data.</text>
</comment>
<evidence type="ECO:0000256" key="4">
    <source>
        <dbReference type="ARBA" id="ARBA00023002"/>
    </source>
</evidence>
<comment type="cofactor">
    <cofactor evidence="1">
        <name>Zn(2+)</name>
        <dbReference type="ChEBI" id="CHEBI:29105"/>
    </cofactor>
</comment>
<organism evidence="7 8">
    <name type="scientific">Trichogramma kaykai</name>
    <dbReference type="NCBI Taxonomy" id="54128"/>
    <lineage>
        <taxon>Eukaryota</taxon>
        <taxon>Metazoa</taxon>
        <taxon>Ecdysozoa</taxon>
        <taxon>Arthropoda</taxon>
        <taxon>Hexapoda</taxon>
        <taxon>Insecta</taxon>
        <taxon>Pterygota</taxon>
        <taxon>Neoptera</taxon>
        <taxon>Endopterygota</taxon>
        <taxon>Hymenoptera</taxon>
        <taxon>Apocrita</taxon>
        <taxon>Proctotrupomorpha</taxon>
        <taxon>Chalcidoidea</taxon>
        <taxon>Trichogrammatidae</taxon>
        <taxon>Trichogramma</taxon>
    </lineage>
</organism>
<dbReference type="Pfam" id="PF08240">
    <property type="entry name" value="ADH_N"/>
    <property type="match status" value="1"/>
</dbReference>
<keyword evidence="8" id="KW-1185">Reference proteome</keyword>
<evidence type="ECO:0000259" key="6">
    <source>
        <dbReference type="SMART" id="SM00829"/>
    </source>
</evidence>
<keyword evidence="2" id="KW-0479">Metal-binding</keyword>
<dbReference type="AlphaFoldDB" id="A0ABD2W0E2"/>
<dbReference type="InterPro" id="IPR031640">
    <property type="entry name" value="Glu_dehyd_C"/>
</dbReference>
<evidence type="ECO:0000256" key="1">
    <source>
        <dbReference type="ARBA" id="ARBA00001947"/>
    </source>
</evidence>
<name>A0ABD2W0E2_9HYME</name>
<evidence type="ECO:0000256" key="3">
    <source>
        <dbReference type="ARBA" id="ARBA00022833"/>
    </source>
</evidence>
<dbReference type="InterPro" id="IPR013154">
    <property type="entry name" value="ADH-like_N"/>
</dbReference>
<dbReference type="GO" id="GO:0016491">
    <property type="term" value="F:oxidoreductase activity"/>
    <property type="evidence" value="ECO:0007669"/>
    <property type="project" value="UniProtKB-KW"/>
</dbReference>
<dbReference type="SUPFAM" id="SSF50129">
    <property type="entry name" value="GroES-like"/>
    <property type="match status" value="1"/>
</dbReference>
<dbReference type="Gene3D" id="3.90.180.10">
    <property type="entry name" value="Medium-chain alcohol dehydrogenases, catalytic domain"/>
    <property type="match status" value="1"/>
</dbReference>
<gene>
    <name evidence="7" type="ORF">TKK_018424</name>
</gene>
<dbReference type="Pfam" id="PF16912">
    <property type="entry name" value="Glu_dehyd_C"/>
    <property type="match status" value="1"/>
</dbReference>
<dbReference type="SUPFAM" id="SSF51735">
    <property type="entry name" value="NAD(P)-binding Rossmann-fold domains"/>
    <property type="match status" value="1"/>
</dbReference>
<evidence type="ECO:0000313" key="7">
    <source>
        <dbReference type="EMBL" id="KAL3386238.1"/>
    </source>
</evidence>
<accession>A0ABD2W0E2</accession>
<keyword evidence="4" id="KW-0560">Oxidoreductase</keyword>
<evidence type="ECO:0000256" key="5">
    <source>
        <dbReference type="SAM" id="MobiDB-lite"/>
    </source>
</evidence>
<dbReference type="GO" id="GO:0046872">
    <property type="term" value="F:metal ion binding"/>
    <property type="evidence" value="ECO:0007669"/>
    <property type="project" value="UniProtKB-KW"/>
</dbReference>
<sequence>MEFLSFDPVSKSLSLKTGPKPKPASDEVLVRVSYSGICGTDLHIIAGHFPCKQTGSLTMGHEFAGVVESVGARVTKFKIGDRVTVDPNSGCELCNDCHKGCYHLCVDGGINNTIGIFRDGGWSTHATVPEKQVYRVPDGVDMDKAALSEPLSCLAHGWNRMNPIDVGERVLVLGAGIIGLLWACLLHLHGLRRSVTVSEPQPKRREGVKKLALDYETCDPEQLRGREFDTIVDCSGFGPAMEAAVPLLARGGRFCFFGVSAPKTKIAIEPYEVYKKELTFHGVNINPYTFPKGLGLLEAMSDTYLNYDNLGIKAYKLSEYKEALDALKNGTISKAVFKM</sequence>
<dbReference type="PROSITE" id="PS00059">
    <property type="entry name" value="ADH_ZINC"/>
    <property type="match status" value="1"/>
</dbReference>
<dbReference type="Gene3D" id="3.40.50.720">
    <property type="entry name" value="NAD(P)-binding Rossmann-like Domain"/>
    <property type="match status" value="1"/>
</dbReference>
<feature type="region of interest" description="Disordered" evidence="5">
    <location>
        <begin position="1"/>
        <end position="24"/>
    </location>
</feature>
<dbReference type="InterPro" id="IPR036291">
    <property type="entry name" value="NAD(P)-bd_dom_sf"/>
</dbReference>
<dbReference type="InterPro" id="IPR020843">
    <property type="entry name" value="ER"/>
</dbReference>
<dbReference type="PANTHER" id="PTHR43401:SF2">
    <property type="entry name" value="L-THREONINE 3-DEHYDROGENASE"/>
    <property type="match status" value="1"/>
</dbReference>